<organism evidence="2 3">
    <name type="scientific">Caerostris extrusa</name>
    <name type="common">Bark spider</name>
    <name type="synonym">Caerostris bankana</name>
    <dbReference type="NCBI Taxonomy" id="172846"/>
    <lineage>
        <taxon>Eukaryota</taxon>
        <taxon>Metazoa</taxon>
        <taxon>Ecdysozoa</taxon>
        <taxon>Arthropoda</taxon>
        <taxon>Chelicerata</taxon>
        <taxon>Arachnida</taxon>
        <taxon>Araneae</taxon>
        <taxon>Araneomorphae</taxon>
        <taxon>Entelegynae</taxon>
        <taxon>Araneoidea</taxon>
        <taxon>Araneidae</taxon>
        <taxon>Caerostris</taxon>
    </lineage>
</organism>
<gene>
    <name evidence="2" type="ORF">CEXT_704981</name>
</gene>
<keyword evidence="1" id="KW-0732">Signal</keyword>
<sequence>MDLFLETALWNLRNALAAFITVDVTDENYDYHRCLANRDISLKEHYSSQVKKLPVTCHICGRTFFFFKCEFEEHVKTHTKYKPYYKRVLVWLKVCSKAFVSMSEIGGPEGPFRWALEERKVGTISHVGGGASS</sequence>
<feature type="chain" id="PRO_5043327078" description="C2H2-type domain-containing protein" evidence="1">
    <location>
        <begin position="18"/>
        <end position="133"/>
    </location>
</feature>
<feature type="signal peptide" evidence="1">
    <location>
        <begin position="1"/>
        <end position="17"/>
    </location>
</feature>
<evidence type="ECO:0008006" key="4">
    <source>
        <dbReference type="Google" id="ProtNLM"/>
    </source>
</evidence>
<comment type="caution">
    <text evidence="2">The sequence shown here is derived from an EMBL/GenBank/DDBJ whole genome shotgun (WGS) entry which is preliminary data.</text>
</comment>
<keyword evidence="3" id="KW-1185">Reference proteome</keyword>
<evidence type="ECO:0000313" key="2">
    <source>
        <dbReference type="EMBL" id="GIX69639.1"/>
    </source>
</evidence>
<dbReference type="EMBL" id="BPLR01002070">
    <property type="protein sequence ID" value="GIX69639.1"/>
    <property type="molecule type" value="Genomic_DNA"/>
</dbReference>
<dbReference type="AlphaFoldDB" id="A0AAV4MB67"/>
<name>A0AAV4MB67_CAEEX</name>
<evidence type="ECO:0000313" key="3">
    <source>
        <dbReference type="Proteomes" id="UP001054945"/>
    </source>
</evidence>
<accession>A0AAV4MB67</accession>
<proteinExistence type="predicted"/>
<dbReference type="Proteomes" id="UP001054945">
    <property type="component" value="Unassembled WGS sequence"/>
</dbReference>
<dbReference type="Gene3D" id="3.30.160.60">
    <property type="entry name" value="Classic Zinc Finger"/>
    <property type="match status" value="1"/>
</dbReference>
<evidence type="ECO:0000256" key="1">
    <source>
        <dbReference type="SAM" id="SignalP"/>
    </source>
</evidence>
<protein>
    <recommendedName>
        <fullName evidence="4">C2H2-type domain-containing protein</fullName>
    </recommendedName>
</protein>
<reference evidence="2 3" key="1">
    <citation type="submission" date="2021-06" db="EMBL/GenBank/DDBJ databases">
        <title>Caerostris extrusa draft genome.</title>
        <authorList>
            <person name="Kono N."/>
            <person name="Arakawa K."/>
        </authorList>
    </citation>
    <scope>NUCLEOTIDE SEQUENCE [LARGE SCALE GENOMIC DNA]</scope>
</reference>